<dbReference type="CDD" id="cd02440">
    <property type="entry name" value="AdoMet_MTases"/>
    <property type="match status" value="1"/>
</dbReference>
<reference evidence="2 3" key="1">
    <citation type="submission" date="2018-10" db="EMBL/GenBank/DDBJ databases">
        <title>Pseudomonas zhaodongensis NEAU-ST5-21(T) genome.</title>
        <authorList>
            <person name="Peng J."/>
            <person name="Liu Z.-P."/>
        </authorList>
    </citation>
    <scope>NUCLEOTIDE SEQUENCE [LARGE SCALE GENOMIC DNA]</scope>
    <source>
        <strain evidence="2 3">NEAU-ST5-21</strain>
    </source>
</reference>
<organism evidence="2 3">
    <name type="scientific">Stutzerimonas zhaodongensis</name>
    <dbReference type="NCBI Taxonomy" id="1176257"/>
    <lineage>
        <taxon>Bacteria</taxon>
        <taxon>Pseudomonadati</taxon>
        <taxon>Pseudomonadota</taxon>
        <taxon>Gammaproteobacteria</taxon>
        <taxon>Pseudomonadales</taxon>
        <taxon>Pseudomonadaceae</taxon>
        <taxon>Stutzerimonas</taxon>
    </lineage>
</organism>
<dbReference type="GO" id="GO:0008168">
    <property type="term" value="F:methyltransferase activity"/>
    <property type="evidence" value="ECO:0007669"/>
    <property type="project" value="UniProtKB-KW"/>
</dbReference>
<evidence type="ECO:0000313" key="3">
    <source>
        <dbReference type="Proteomes" id="UP000269774"/>
    </source>
</evidence>
<dbReference type="Pfam" id="PF03848">
    <property type="entry name" value="TehB"/>
    <property type="match status" value="1"/>
</dbReference>
<gene>
    <name evidence="2" type="ORF">EA797_09435</name>
</gene>
<dbReference type="AlphaFoldDB" id="A0A3M2HN27"/>
<dbReference type="GO" id="GO:0032259">
    <property type="term" value="P:methylation"/>
    <property type="evidence" value="ECO:0007669"/>
    <property type="project" value="UniProtKB-KW"/>
</dbReference>
<dbReference type="Gene3D" id="3.40.50.150">
    <property type="entry name" value="Vaccinia Virus protein VP39"/>
    <property type="match status" value="1"/>
</dbReference>
<evidence type="ECO:0000259" key="1">
    <source>
        <dbReference type="Pfam" id="PF03848"/>
    </source>
</evidence>
<feature type="domain" description="Tellurite resistance methyltransferase TehB-like" evidence="1">
    <location>
        <begin position="30"/>
        <end position="131"/>
    </location>
</feature>
<dbReference type="InterPro" id="IPR029063">
    <property type="entry name" value="SAM-dependent_MTases_sf"/>
</dbReference>
<comment type="caution">
    <text evidence="2">The sequence shown here is derived from an EMBL/GenBank/DDBJ whole genome shotgun (WGS) entry which is preliminary data.</text>
</comment>
<sequence>MPSSVLMRDFLDATRGAPAHPSLLKALARRAEDPGQALDLGCGAGRDSLQLLAEGWTVTALDQDVRALEILREQAACYSPDKLATLCWTFEDVRSLPVVDFVNASFSLPFCQPEHFDELWRSISDSLGQGGWFSGHFFGPRDDWAAKGLTIHGREEVLKLFKGWSIDDFCEFERDGKTAVGTPKHWHLFEVVARRDSDAPLSLARCRWPSVLELIPPTMNAIDFDASQSGARHARRTQPRPY</sequence>
<dbReference type="EMBL" id="RFFM01000002">
    <property type="protein sequence ID" value="RMH89765.1"/>
    <property type="molecule type" value="Genomic_DNA"/>
</dbReference>
<proteinExistence type="predicted"/>
<dbReference type="InterPro" id="IPR015985">
    <property type="entry name" value="TehB-like_dom"/>
</dbReference>
<dbReference type="Proteomes" id="UP000269774">
    <property type="component" value="Unassembled WGS sequence"/>
</dbReference>
<dbReference type="OrthoDB" id="9804312at2"/>
<keyword evidence="2" id="KW-0489">Methyltransferase</keyword>
<keyword evidence="3" id="KW-1185">Reference proteome</keyword>
<protein>
    <submittedName>
        <fullName evidence="2">Class I SAM-dependent methyltransferase</fullName>
    </submittedName>
</protein>
<keyword evidence="2" id="KW-0808">Transferase</keyword>
<accession>A0A3M2HN27</accession>
<dbReference type="SUPFAM" id="SSF53335">
    <property type="entry name" value="S-adenosyl-L-methionine-dependent methyltransferases"/>
    <property type="match status" value="1"/>
</dbReference>
<name>A0A3M2HN27_9GAMM</name>
<evidence type="ECO:0000313" key="2">
    <source>
        <dbReference type="EMBL" id="RMH89765.1"/>
    </source>
</evidence>